<evidence type="ECO:0000313" key="1">
    <source>
        <dbReference type="EMBL" id="KAK8765287.1"/>
    </source>
</evidence>
<reference evidence="1 2" key="1">
    <citation type="journal article" date="2023" name="Arcadia Sci">
        <title>De novo assembly of a long-read Amblyomma americanum tick genome.</title>
        <authorList>
            <person name="Chou S."/>
            <person name="Poskanzer K.E."/>
            <person name="Rollins M."/>
            <person name="Thuy-Boun P.S."/>
        </authorList>
    </citation>
    <scope>NUCLEOTIDE SEQUENCE [LARGE SCALE GENOMIC DNA]</scope>
    <source>
        <strain evidence="1">F_SG_1</strain>
        <tissue evidence="1">Salivary glands</tissue>
    </source>
</reference>
<proteinExistence type="predicted"/>
<dbReference type="AlphaFoldDB" id="A0AAQ4DS47"/>
<evidence type="ECO:0000313" key="2">
    <source>
        <dbReference type="Proteomes" id="UP001321473"/>
    </source>
</evidence>
<gene>
    <name evidence="1" type="ORF">V5799_032123</name>
</gene>
<dbReference type="Proteomes" id="UP001321473">
    <property type="component" value="Unassembled WGS sequence"/>
</dbReference>
<protein>
    <submittedName>
        <fullName evidence="1">Uncharacterized protein</fullName>
    </submittedName>
</protein>
<name>A0AAQ4DS47_AMBAM</name>
<dbReference type="EMBL" id="JARKHS020027548">
    <property type="protein sequence ID" value="KAK8765287.1"/>
    <property type="molecule type" value="Genomic_DNA"/>
</dbReference>
<accession>A0AAQ4DS47</accession>
<organism evidence="1 2">
    <name type="scientific">Amblyomma americanum</name>
    <name type="common">Lone star tick</name>
    <dbReference type="NCBI Taxonomy" id="6943"/>
    <lineage>
        <taxon>Eukaryota</taxon>
        <taxon>Metazoa</taxon>
        <taxon>Ecdysozoa</taxon>
        <taxon>Arthropoda</taxon>
        <taxon>Chelicerata</taxon>
        <taxon>Arachnida</taxon>
        <taxon>Acari</taxon>
        <taxon>Parasitiformes</taxon>
        <taxon>Ixodida</taxon>
        <taxon>Ixodoidea</taxon>
        <taxon>Ixodidae</taxon>
        <taxon>Amblyomminae</taxon>
        <taxon>Amblyomma</taxon>
    </lineage>
</organism>
<keyword evidence="2" id="KW-1185">Reference proteome</keyword>
<sequence>MWSAQVVSGLEFYQLRFWRLTRAIGSRGRYRCRCGGPAVRFETLTRIDVVSVSIITTSSKQEVLKNRASLSAHAHLQRIENSIGSLN</sequence>
<comment type="caution">
    <text evidence="1">The sequence shown here is derived from an EMBL/GenBank/DDBJ whole genome shotgun (WGS) entry which is preliminary data.</text>
</comment>